<sequence length="677" mass="73408">MSTSGTAAPGFWLEVDLALAGEEVSATARGSGGQQPAPHMLGPAHSLEALRRFGEWVRDAAVRGGPLESPEQARALHSALFRDGLQEVLLELRGVLRNTGSKKPLLLRLLPRDRELQALPWEALCGPLGALDFLGISPEMCIVRGVQSTKPWLPREVTGAVRLLVVSPLDAEAPARLRAMLQPAIDSGALEWMEPLVGPRTRRDYVIDRLRSEPAPHILHFIGHGGVDTRGAPVLQLTDADGASAGLPVELLAKELAGAFRGDLRLVVLEACEGAQPGTLTSAAELLAQGGADAVVAHLWPVKTDVARACSRAFYRALVGDTRHRGDVARCLHDARSTVLTEFNESAEAFSPVLYLRGSDTTLFSFRPARANSAPRAPVQAEPVRAEDPSLRGLMDLVSRPFSLVLGDHGGTPDDDLRELLHGRMRGTPWAVPEALPMSALAQRFTLRFGPKTLDSHFQEVFRDAMPTLPLVEALARRLRPGVHITLLRMPVLEQALALHRPELPLYVIQPSTPDEGSALIRRRLPGQDWEPLDTLPLDFDPSRDVALVRLYRGYLPDRVFETPLLTEDDYLHGVRDLESVLPPDLADAILGTLDSRPALLIGLSLLAWHHRMLLSRLFGRRPLPRKSLVLLEPGVHEAESWRSGRGLPAGAGIQVVQADAGAVAESLGVGTPGGSR</sequence>
<evidence type="ECO:0000313" key="2">
    <source>
        <dbReference type="EMBL" id="RKH03051.1"/>
    </source>
</evidence>
<organism evidence="2 3">
    <name type="scientific">Corallococcus carmarthensis</name>
    <dbReference type="NCBI Taxonomy" id="2316728"/>
    <lineage>
        <taxon>Bacteria</taxon>
        <taxon>Pseudomonadati</taxon>
        <taxon>Myxococcota</taxon>
        <taxon>Myxococcia</taxon>
        <taxon>Myxococcales</taxon>
        <taxon>Cystobacterineae</taxon>
        <taxon>Myxococcaceae</taxon>
        <taxon>Corallococcus</taxon>
    </lineage>
</organism>
<evidence type="ECO:0000313" key="3">
    <source>
        <dbReference type="Proteomes" id="UP000268313"/>
    </source>
</evidence>
<dbReference type="Proteomes" id="UP000268313">
    <property type="component" value="Unassembled WGS sequence"/>
</dbReference>
<gene>
    <name evidence="2" type="ORF">D7X32_15155</name>
</gene>
<dbReference type="OrthoDB" id="5482966at2"/>
<feature type="domain" description="CHAT" evidence="1">
    <location>
        <begin position="72"/>
        <end position="343"/>
    </location>
</feature>
<dbReference type="InterPro" id="IPR024983">
    <property type="entry name" value="CHAT_dom"/>
</dbReference>
<dbReference type="AlphaFoldDB" id="A0A3A8KFP8"/>
<protein>
    <submittedName>
        <fullName evidence="2">CHAT domain-containing protein</fullName>
    </submittedName>
</protein>
<dbReference type="Pfam" id="PF12770">
    <property type="entry name" value="CHAT"/>
    <property type="match status" value="1"/>
</dbReference>
<accession>A0A3A8KFP8</accession>
<evidence type="ECO:0000259" key="1">
    <source>
        <dbReference type="Pfam" id="PF12770"/>
    </source>
</evidence>
<dbReference type="EMBL" id="RAWE01000046">
    <property type="protein sequence ID" value="RKH03051.1"/>
    <property type="molecule type" value="Genomic_DNA"/>
</dbReference>
<dbReference type="RefSeq" id="WP_120603256.1">
    <property type="nucleotide sequence ID" value="NZ_RAWE01000046.1"/>
</dbReference>
<keyword evidence="3" id="KW-1185">Reference proteome</keyword>
<proteinExistence type="predicted"/>
<reference evidence="3" key="1">
    <citation type="submission" date="2018-09" db="EMBL/GenBank/DDBJ databases">
        <authorList>
            <person name="Livingstone P.G."/>
            <person name="Whitworth D.E."/>
        </authorList>
    </citation>
    <scope>NUCLEOTIDE SEQUENCE [LARGE SCALE GENOMIC DNA]</scope>
    <source>
        <strain evidence="3">CA043D</strain>
    </source>
</reference>
<name>A0A3A8KFP8_9BACT</name>
<comment type="caution">
    <text evidence="2">The sequence shown here is derived from an EMBL/GenBank/DDBJ whole genome shotgun (WGS) entry which is preliminary data.</text>
</comment>